<dbReference type="EMBL" id="BAAALG010000007">
    <property type="protein sequence ID" value="GAA1100945.1"/>
    <property type="molecule type" value="Genomic_DNA"/>
</dbReference>
<evidence type="ECO:0000313" key="1">
    <source>
        <dbReference type="EMBL" id="GAA1100945.1"/>
    </source>
</evidence>
<proteinExistence type="predicted"/>
<name>A0ABP4EAY8_9ACTN</name>
<comment type="caution">
    <text evidence="1">The sequence shown here is derived from an EMBL/GenBank/DDBJ whole genome shotgun (WGS) entry which is preliminary data.</text>
</comment>
<organism evidence="1 2">
    <name type="scientific">Nocardioides dubius</name>
    <dbReference type="NCBI Taxonomy" id="317019"/>
    <lineage>
        <taxon>Bacteria</taxon>
        <taxon>Bacillati</taxon>
        <taxon>Actinomycetota</taxon>
        <taxon>Actinomycetes</taxon>
        <taxon>Propionibacteriales</taxon>
        <taxon>Nocardioidaceae</taxon>
        <taxon>Nocardioides</taxon>
    </lineage>
</organism>
<evidence type="ECO:0000313" key="2">
    <source>
        <dbReference type="Proteomes" id="UP001501581"/>
    </source>
</evidence>
<keyword evidence="2" id="KW-1185">Reference proteome</keyword>
<accession>A0ABP4EAY8</accession>
<protein>
    <submittedName>
        <fullName evidence="1">Uncharacterized protein</fullName>
    </submittedName>
</protein>
<reference evidence="2" key="1">
    <citation type="journal article" date="2019" name="Int. J. Syst. Evol. Microbiol.">
        <title>The Global Catalogue of Microorganisms (GCM) 10K type strain sequencing project: providing services to taxonomists for standard genome sequencing and annotation.</title>
        <authorList>
            <consortium name="The Broad Institute Genomics Platform"/>
            <consortium name="The Broad Institute Genome Sequencing Center for Infectious Disease"/>
            <person name="Wu L."/>
            <person name="Ma J."/>
        </authorList>
    </citation>
    <scope>NUCLEOTIDE SEQUENCE [LARGE SCALE GENOMIC DNA]</scope>
    <source>
        <strain evidence="2">JCM 13008</strain>
    </source>
</reference>
<dbReference type="Proteomes" id="UP001501581">
    <property type="component" value="Unassembled WGS sequence"/>
</dbReference>
<gene>
    <name evidence="1" type="ORF">GCM10009668_18810</name>
</gene>
<sequence length="49" mass="5419">MLAAVLELLVLEVLVLVLEVEVEVEVLLLDEESLAAGTDDEEPERESVR</sequence>